<sequence>MSLIELMIGLTVGLLVMLSALTLYTVNLRYAADILGAARLNAELRAAMDMMVTDIRRAGFGGSAFTKHGVSDLALFEDGACLVFTYDANQDGSWKHDADDKISGSYELFGFKVDDHILKVRQGGGDLKACNSGGQWHGLTDPASVRIAREEPVFSIDYHCRRRDTGASAEGQRCQPGVTLYEAAKADHQAASAEASDTALPIELIETRLVHITLEGSLTQDPTIHARRTQAVFVRNHRVVSITASD</sequence>
<dbReference type="Proteomes" id="UP001296967">
    <property type="component" value="Unassembled WGS sequence"/>
</dbReference>
<dbReference type="RefSeq" id="WP_201243246.1">
    <property type="nucleotide sequence ID" value="NZ_NHSF01000005.1"/>
</dbReference>
<evidence type="ECO:0000313" key="2">
    <source>
        <dbReference type="Proteomes" id="UP001296967"/>
    </source>
</evidence>
<dbReference type="AlphaFoldDB" id="A0AAJ0XES4"/>
<organism evidence="1 2">
    <name type="scientific">Halochromatium salexigens</name>
    <name type="common">Chromatium salexigens</name>
    <dbReference type="NCBI Taxonomy" id="49447"/>
    <lineage>
        <taxon>Bacteria</taxon>
        <taxon>Pseudomonadati</taxon>
        <taxon>Pseudomonadota</taxon>
        <taxon>Gammaproteobacteria</taxon>
        <taxon>Chromatiales</taxon>
        <taxon>Chromatiaceae</taxon>
        <taxon>Halochromatium</taxon>
    </lineage>
</organism>
<comment type="caution">
    <text evidence="1">The sequence shown here is derived from an EMBL/GenBank/DDBJ whole genome shotgun (WGS) entry which is preliminary data.</text>
</comment>
<gene>
    <name evidence="1" type="ORF">CCR82_00490</name>
</gene>
<proteinExistence type="predicted"/>
<keyword evidence="2" id="KW-1185">Reference proteome</keyword>
<name>A0AAJ0XES4_HALSE</name>
<evidence type="ECO:0008006" key="3">
    <source>
        <dbReference type="Google" id="ProtNLM"/>
    </source>
</evidence>
<reference evidence="1" key="1">
    <citation type="submission" date="2017-05" db="EMBL/GenBank/DDBJ databases">
        <authorList>
            <person name="Imhoff J.F."/>
            <person name="Rahn T."/>
            <person name="Kuenzel S."/>
            <person name="Neulinger S.C."/>
        </authorList>
    </citation>
    <scope>NUCLEOTIDE SEQUENCE</scope>
    <source>
        <strain evidence="1">DSM 4395</strain>
    </source>
</reference>
<evidence type="ECO:0000313" key="1">
    <source>
        <dbReference type="EMBL" id="MBK5929055.1"/>
    </source>
</evidence>
<protein>
    <recommendedName>
        <fullName evidence="3">Type IV pilus assembly protein PilW</fullName>
    </recommendedName>
</protein>
<accession>A0AAJ0XES4</accession>
<reference evidence="1" key="2">
    <citation type="journal article" date="2020" name="Microorganisms">
        <title>Osmotic Adaptation and Compatible Solute Biosynthesis of Phototrophic Bacteria as Revealed from Genome Analyses.</title>
        <authorList>
            <person name="Imhoff J.F."/>
            <person name="Rahn T."/>
            <person name="Kunzel S."/>
            <person name="Keller A."/>
            <person name="Neulinger S.C."/>
        </authorList>
    </citation>
    <scope>NUCLEOTIDE SEQUENCE</scope>
    <source>
        <strain evidence="1">DSM 4395</strain>
    </source>
</reference>
<dbReference type="EMBL" id="NHSF01000005">
    <property type="protein sequence ID" value="MBK5929055.1"/>
    <property type="molecule type" value="Genomic_DNA"/>
</dbReference>